<dbReference type="Proteomes" id="UP000321595">
    <property type="component" value="Chromosome"/>
</dbReference>
<keyword evidence="4" id="KW-1185">Reference proteome</keyword>
<proteinExistence type="predicted"/>
<keyword evidence="1" id="KW-0812">Transmembrane</keyword>
<dbReference type="KEGG" id="bbae:FRD01_02965"/>
<feature type="domain" description="DUF58" evidence="2">
    <location>
        <begin position="194"/>
        <end position="365"/>
    </location>
</feature>
<dbReference type="CDD" id="cd00198">
    <property type="entry name" value="vWFA"/>
    <property type="match status" value="1"/>
</dbReference>
<sequence>MIRPTKKSILIIAIAIFPALVSVFLNVGPWPWVISLVPIAAALLADIFFSPRLDEVHVEAEPRHTFYLGEKATIPIKVVFRSPHRRKAIEVAGDFAGPILPPEPAVVSGELLGNIELSPHARGRIHSSQLWIRWTGPLGLFEKITTTNFSLEADIVPNTKAVQRAAIRLATHSTLLVGAKTQNQRGEGSEFDALRRYVQGLDTRFIDWKASAKHRSLLWREHRVERNHNVILAIDSGRLMSEPIDDYTRLDHAINAGLMVGYVSLRAGDNVGLLTFDSEVRTFIPPLKGVSSAQLLAKHLAPVTYSADEANYTLAITELGTKVKRRSVIIVLTEFIDTIGAELLIENLGRLAKRHLIVFVTLRDPFLKNSQETLPRDIVEVGKTTLAFELESERRLVFKELQRLGVFVVDALPENLSVELINTYLEIHRRELL</sequence>
<dbReference type="InterPro" id="IPR002881">
    <property type="entry name" value="DUF58"/>
</dbReference>
<feature type="transmembrane region" description="Helical" evidence="1">
    <location>
        <begin position="7"/>
        <end position="25"/>
    </location>
</feature>
<organism evidence="3 4">
    <name type="scientific">Microvenator marinus</name>
    <dbReference type="NCBI Taxonomy" id="2600177"/>
    <lineage>
        <taxon>Bacteria</taxon>
        <taxon>Deltaproteobacteria</taxon>
        <taxon>Bradymonadales</taxon>
        <taxon>Microvenatoraceae</taxon>
        <taxon>Microvenator</taxon>
    </lineage>
</organism>
<evidence type="ECO:0000313" key="4">
    <source>
        <dbReference type="Proteomes" id="UP000321595"/>
    </source>
</evidence>
<dbReference type="Pfam" id="PF01882">
    <property type="entry name" value="DUF58"/>
    <property type="match status" value="1"/>
</dbReference>
<accession>A0A5B8XKX6</accession>
<dbReference type="SUPFAM" id="SSF53300">
    <property type="entry name" value="vWA-like"/>
    <property type="match status" value="1"/>
</dbReference>
<dbReference type="Gene3D" id="3.40.50.410">
    <property type="entry name" value="von Willebrand factor, type A domain"/>
    <property type="match status" value="1"/>
</dbReference>
<keyword evidence="1" id="KW-0472">Membrane</keyword>
<dbReference type="AlphaFoldDB" id="A0A5B8XKX6"/>
<dbReference type="PANTHER" id="PTHR33608:SF3">
    <property type="entry name" value="SLR2013 PROTEIN"/>
    <property type="match status" value="1"/>
</dbReference>
<dbReference type="PANTHER" id="PTHR33608">
    <property type="entry name" value="BLL2464 PROTEIN"/>
    <property type="match status" value="1"/>
</dbReference>
<dbReference type="EMBL" id="CP042467">
    <property type="protein sequence ID" value="QED26234.1"/>
    <property type="molecule type" value="Genomic_DNA"/>
</dbReference>
<dbReference type="RefSeq" id="WP_146957504.1">
    <property type="nucleotide sequence ID" value="NZ_CP042467.1"/>
</dbReference>
<evidence type="ECO:0000313" key="3">
    <source>
        <dbReference type="EMBL" id="QED26234.1"/>
    </source>
</evidence>
<keyword evidence="1" id="KW-1133">Transmembrane helix</keyword>
<dbReference type="OrthoDB" id="9776116at2"/>
<protein>
    <submittedName>
        <fullName evidence="3">DUF58 domain-containing protein</fullName>
    </submittedName>
</protein>
<reference evidence="3 4" key="1">
    <citation type="submission" date="2019-08" db="EMBL/GenBank/DDBJ databases">
        <authorList>
            <person name="Liang Q."/>
        </authorList>
    </citation>
    <scope>NUCLEOTIDE SEQUENCE [LARGE SCALE GENOMIC DNA]</scope>
    <source>
        <strain evidence="3 4">V1718</strain>
    </source>
</reference>
<evidence type="ECO:0000259" key="2">
    <source>
        <dbReference type="Pfam" id="PF01882"/>
    </source>
</evidence>
<gene>
    <name evidence="3" type="ORF">FRD01_02965</name>
</gene>
<dbReference type="InterPro" id="IPR036465">
    <property type="entry name" value="vWFA_dom_sf"/>
</dbReference>
<name>A0A5B8XKX6_9DELT</name>
<evidence type="ECO:0000256" key="1">
    <source>
        <dbReference type="SAM" id="Phobius"/>
    </source>
</evidence>